<dbReference type="Proteomes" id="UP000223527">
    <property type="component" value="Unassembled WGS sequence"/>
</dbReference>
<evidence type="ECO:0000256" key="5">
    <source>
        <dbReference type="ARBA" id="ARBA00023002"/>
    </source>
</evidence>
<evidence type="ECO:0000256" key="1">
    <source>
        <dbReference type="ARBA" id="ARBA00001974"/>
    </source>
</evidence>
<dbReference type="GO" id="GO:0050660">
    <property type="term" value="F:flavin adenine dinucleotide binding"/>
    <property type="evidence" value="ECO:0007669"/>
    <property type="project" value="InterPro"/>
</dbReference>
<dbReference type="EMBL" id="PDNU01000028">
    <property type="protein sequence ID" value="PHK94305.1"/>
    <property type="molecule type" value="Genomic_DNA"/>
</dbReference>
<sequence length="384" mass="41144">MDFDLTEEQRLLKESVDRLMADAYGDFEKRRQHQDNPQGYSPKLWAQYAEMGLLGLPFSEAEGGFGGGAVETMTVMEAIGRGLAVEPYLATVVLGGGFLRLGGSEAQRAALIPAIAEGSTTLAFAQIERQSRDDLFDVATTARRTEGGWVLDGAKSLVLHGDSAQHIIVSARTSGQRRDRHGISLFLVPADAQGLSRRGYPTQDGLRAAELLLEGVTVPADALLGAEGEGLALMERVVDIALAALCAEAVGAMEALHELTLDYLKQRKQFGVTIGSFQAVQHRAADMLVALEQARSMSMYAAMMAEHPDPAVRRPAIAAAKALVNRSADLVGREAIQLHGGIAMTMEYKAGHYFKRLTMLVSQFGETETHLHVVAAAGGLSEAA</sequence>
<dbReference type="InterPro" id="IPR006091">
    <property type="entry name" value="Acyl-CoA_Oxase/DH_mid-dom"/>
</dbReference>
<dbReference type="PANTHER" id="PTHR43884:SF20">
    <property type="entry name" value="ACYL-COA DEHYDROGENASE FADE28"/>
    <property type="match status" value="1"/>
</dbReference>
<organism evidence="10 11">
    <name type="scientific">Teichococcus rhizosphaerae</name>
    <dbReference type="NCBI Taxonomy" id="1335062"/>
    <lineage>
        <taxon>Bacteria</taxon>
        <taxon>Pseudomonadati</taxon>
        <taxon>Pseudomonadota</taxon>
        <taxon>Alphaproteobacteria</taxon>
        <taxon>Acetobacterales</taxon>
        <taxon>Roseomonadaceae</taxon>
        <taxon>Roseomonas</taxon>
    </lineage>
</organism>
<comment type="caution">
    <text evidence="10">The sequence shown here is derived from an EMBL/GenBank/DDBJ whole genome shotgun (WGS) entry which is preliminary data.</text>
</comment>
<name>A0A2C7AA78_9PROT</name>
<evidence type="ECO:0000259" key="8">
    <source>
        <dbReference type="Pfam" id="PF02770"/>
    </source>
</evidence>
<feature type="domain" description="Acyl-CoA dehydrogenase/oxidase N-terminal" evidence="9">
    <location>
        <begin position="6"/>
        <end position="118"/>
    </location>
</feature>
<feature type="domain" description="Acyl-CoA dehydrogenase/oxidase C-terminal" evidence="7">
    <location>
        <begin position="228"/>
        <end position="377"/>
    </location>
</feature>
<dbReference type="CDD" id="cd00567">
    <property type="entry name" value="ACAD"/>
    <property type="match status" value="1"/>
</dbReference>
<dbReference type="Pfam" id="PF02771">
    <property type="entry name" value="Acyl-CoA_dh_N"/>
    <property type="match status" value="1"/>
</dbReference>
<keyword evidence="3 6" id="KW-0285">Flavoprotein</keyword>
<dbReference type="SUPFAM" id="SSF56645">
    <property type="entry name" value="Acyl-CoA dehydrogenase NM domain-like"/>
    <property type="match status" value="1"/>
</dbReference>
<dbReference type="Pfam" id="PF00441">
    <property type="entry name" value="Acyl-CoA_dh_1"/>
    <property type="match status" value="1"/>
</dbReference>
<dbReference type="Gene3D" id="2.40.110.10">
    <property type="entry name" value="Butyryl-CoA Dehydrogenase, subunit A, domain 2"/>
    <property type="match status" value="1"/>
</dbReference>
<evidence type="ECO:0000259" key="7">
    <source>
        <dbReference type="Pfam" id="PF00441"/>
    </source>
</evidence>
<dbReference type="InterPro" id="IPR013786">
    <property type="entry name" value="AcylCoA_DH/ox_N"/>
</dbReference>
<keyword evidence="5 6" id="KW-0560">Oxidoreductase</keyword>
<dbReference type="InterPro" id="IPR009100">
    <property type="entry name" value="AcylCoA_DH/oxidase_NM_dom_sf"/>
</dbReference>
<dbReference type="RefSeq" id="WP_099096218.1">
    <property type="nucleotide sequence ID" value="NZ_PDNU01000028.1"/>
</dbReference>
<dbReference type="InterPro" id="IPR036250">
    <property type="entry name" value="AcylCo_DH-like_C"/>
</dbReference>
<dbReference type="SUPFAM" id="SSF47203">
    <property type="entry name" value="Acyl-CoA dehydrogenase C-terminal domain-like"/>
    <property type="match status" value="1"/>
</dbReference>
<dbReference type="Gene3D" id="1.20.140.10">
    <property type="entry name" value="Butyryl-CoA Dehydrogenase, subunit A, domain 3"/>
    <property type="match status" value="1"/>
</dbReference>
<accession>A0A2C7AA78</accession>
<evidence type="ECO:0000259" key="9">
    <source>
        <dbReference type="Pfam" id="PF02771"/>
    </source>
</evidence>
<evidence type="ECO:0000256" key="4">
    <source>
        <dbReference type="ARBA" id="ARBA00022827"/>
    </source>
</evidence>
<keyword evidence="11" id="KW-1185">Reference proteome</keyword>
<protein>
    <submittedName>
        <fullName evidence="10">Pimeloyl-CoA dehydrogenase small subunit</fullName>
    </submittedName>
</protein>
<evidence type="ECO:0000313" key="10">
    <source>
        <dbReference type="EMBL" id="PHK94305.1"/>
    </source>
</evidence>
<reference evidence="10 11" key="1">
    <citation type="submission" date="2017-10" db="EMBL/GenBank/DDBJ databases">
        <authorList>
            <person name="Banno H."/>
            <person name="Chua N.-H."/>
        </authorList>
    </citation>
    <scope>NUCLEOTIDE SEQUENCE [LARGE SCALE GENOMIC DNA]</scope>
    <source>
        <strain evidence="10 11">YW11</strain>
    </source>
</reference>
<dbReference type="InterPro" id="IPR009075">
    <property type="entry name" value="AcylCo_DH/oxidase_C"/>
</dbReference>
<dbReference type="Pfam" id="PF02770">
    <property type="entry name" value="Acyl-CoA_dh_M"/>
    <property type="match status" value="1"/>
</dbReference>
<dbReference type="InterPro" id="IPR046373">
    <property type="entry name" value="Acyl-CoA_Oxase/DH_mid-dom_sf"/>
</dbReference>
<dbReference type="Gene3D" id="1.10.540.10">
    <property type="entry name" value="Acyl-CoA dehydrogenase/oxidase, N-terminal domain"/>
    <property type="match status" value="1"/>
</dbReference>
<dbReference type="InterPro" id="IPR037069">
    <property type="entry name" value="AcylCoA_DH/ox_N_sf"/>
</dbReference>
<evidence type="ECO:0000256" key="2">
    <source>
        <dbReference type="ARBA" id="ARBA00009347"/>
    </source>
</evidence>
<proteinExistence type="inferred from homology"/>
<comment type="cofactor">
    <cofactor evidence="1 6">
        <name>FAD</name>
        <dbReference type="ChEBI" id="CHEBI:57692"/>
    </cofactor>
</comment>
<feature type="domain" description="Acyl-CoA oxidase/dehydrogenase middle" evidence="8">
    <location>
        <begin position="124"/>
        <end position="210"/>
    </location>
</feature>
<dbReference type="AlphaFoldDB" id="A0A2C7AA78"/>
<dbReference type="GO" id="GO:0003995">
    <property type="term" value="F:acyl-CoA dehydrogenase activity"/>
    <property type="evidence" value="ECO:0007669"/>
    <property type="project" value="TreeGrafter"/>
</dbReference>
<evidence type="ECO:0000313" key="11">
    <source>
        <dbReference type="Proteomes" id="UP000223527"/>
    </source>
</evidence>
<gene>
    <name evidence="10" type="ORF">CR162_14345</name>
</gene>
<dbReference type="OrthoDB" id="7328575at2"/>
<evidence type="ECO:0000256" key="6">
    <source>
        <dbReference type="RuleBase" id="RU362125"/>
    </source>
</evidence>
<evidence type="ECO:0000256" key="3">
    <source>
        <dbReference type="ARBA" id="ARBA00022630"/>
    </source>
</evidence>
<keyword evidence="4 6" id="KW-0274">FAD</keyword>
<dbReference type="PANTHER" id="PTHR43884">
    <property type="entry name" value="ACYL-COA DEHYDROGENASE"/>
    <property type="match status" value="1"/>
</dbReference>
<comment type="similarity">
    <text evidence="2 6">Belongs to the acyl-CoA dehydrogenase family.</text>
</comment>